<dbReference type="Proteomes" id="UP000021210">
    <property type="component" value="Unassembled WGS sequence"/>
</dbReference>
<evidence type="ECO:0008006" key="3">
    <source>
        <dbReference type="Google" id="ProtNLM"/>
    </source>
</evidence>
<evidence type="ECO:0000313" key="1">
    <source>
        <dbReference type="EMBL" id="EUA63606.1"/>
    </source>
</evidence>
<dbReference type="InterPro" id="IPR031009">
    <property type="entry name" value="Tcm_partner"/>
</dbReference>
<dbReference type="EMBL" id="JAOH01000002">
    <property type="protein sequence ID" value="EUA63606.1"/>
    <property type="molecule type" value="Genomic_DNA"/>
</dbReference>
<dbReference type="AlphaFoldDB" id="A0A829QMB4"/>
<gene>
    <name evidence="1" type="ORF">I542_3763</name>
</gene>
<evidence type="ECO:0000313" key="2">
    <source>
        <dbReference type="Proteomes" id="UP000021210"/>
    </source>
</evidence>
<name>A0A829QMB4_9MYCO</name>
<reference evidence="1 2" key="1">
    <citation type="submission" date="2013-12" db="EMBL/GenBank/DDBJ databases">
        <authorList>
            <person name="Zelazny A."/>
            <person name="Olivier K."/>
            <person name="Holland S."/>
            <person name="Lenaerts A."/>
            <person name="Ordway D."/>
            <person name="DeGroote M.A."/>
            <person name="Parker T."/>
            <person name="Sizemore C."/>
            <person name="Tallon L.J."/>
            <person name="Sadzewicz L.K."/>
            <person name="Sengamalay N."/>
            <person name="Fraser C.M."/>
            <person name="Hine E."/>
            <person name="Shefchek K.A."/>
            <person name="Das S.P."/>
            <person name="Tettelin H."/>
        </authorList>
    </citation>
    <scope>NUCLEOTIDE SEQUENCE [LARGE SCALE GENOMIC DNA]</scope>
    <source>
        <strain evidence="1 2">1948</strain>
    </source>
</reference>
<accession>A0A829QMB4</accession>
<protein>
    <recommendedName>
        <fullName evidence="3">Three-Cys-motif partner protein TcmP</fullName>
    </recommendedName>
</protein>
<dbReference type="NCBIfam" id="TIGR04474">
    <property type="entry name" value="tcm_partner"/>
    <property type="match status" value="1"/>
</dbReference>
<comment type="caution">
    <text evidence="1">The sequence shown here is derived from an EMBL/GenBank/DDBJ whole genome shotgun (WGS) entry which is preliminary data.</text>
</comment>
<sequence>MTSNDEFFQRQQPAAVLKHSVLEEYCNVFTSMVGSAFKGPIWLIDGYAGPGWYQSDDNTARVPGSPIVAARLAQRWRTTGKRDLRCIFIEANPAYFCSLREGLTEFAQDSAILVPLNGEVQERLDEAWKCVNGAPTITFLDPFGIAMPNHLVTDVLLSRTRQQAPSEVLLNINLEAVWRLGGCLQERDGQIVAKTRQEKGVERVDRFFGDIWWRREFYEARNANGASAAAAATAVVEQYRRRITDATGCLSISIPVRRRHGNPPLFHLTLFYRHPVAGYKFADAARRATRKWRDTFRAKELADATLPVEGTLFDLTEQIQESREKEAAAQERAFADSWIAVISANIKELVAEHRVLPVAENVVPILGATLSLAGEPELRRAWDQLSETGIVLPRNKSKALYQQSLCATP</sequence>
<organism evidence="1 2">
    <name type="scientific">Mycobacteroides abscessus 1948</name>
    <dbReference type="NCBI Taxonomy" id="1299323"/>
    <lineage>
        <taxon>Bacteria</taxon>
        <taxon>Bacillati</taxon>
        <taxon>Actinomycetota</taxon>
        <taxon>Actinomycetes</taxon>
        <taxon>Mycobacteriales</taxon>
        <taxon>Mycobacteriaceae</taxon>
        <taxon>Mycobacteroides</taxon>
        <taxon>Mycobacteroides abscessus</taxon>
    </lineage>
</organism>
<proteinExistence type="predicted"/>